<dbReference type="Gene3D" id="2.60.120.330">
    <property type="entry name" value="B-lactam Antibiotic, Isopenicillin N Synthase, Chain"/>
    <property type="match status" value="1"/>
</dbReference>
<dbReference type="EMBL" id="JBBNAG010000005">
    <property type="protein sequence ID" value="KAK9132277.1"/>
    <property type="molecule type" value="Genomic_DNA"/>
</dbReference>
<keyword evidence="8" id="KW-1185">Reference proteome</keyword>
<keyword evidence="4 5" id="KW-0408">Iron</keyword>
<gene>
    <name evidence="7" type="ORF">Scep_011805</name>
</gene>
<dbReference type="Pfam" id="PF03171">
    <property type="entry name" value="2OG-FeII_Oxy"/>
    <property type="match status" value="1"/>
</dbReference>
<evidence type="ECO:0000313" key="8">
    <source>
        <dbReference type="Proteomes" id="UP001419268"/>
    </source>
</evidence>
<dbReference type="Proteomes" id="UP001419268">
    <property type="component" value="Unassembled WGS sequence"/>
</dbReference>
<dbReference type="PANTHER" id="PTHR10209:SF884">
    <property type="entry name" value="1-AMINOCYCLOPROPANE-1-CARBOXYLATE OXIDASE HOMOLOG 1-LIKE"/>
    <property type="match status" value="1"/>
</dbReference>
<dbReference type="InterPro" id="IPR005123">
    <property type="entry name" value="Oxoglu/Fe-dep_dioxygenase_dom"/>
</dbReference>
<dbReference type="PANTHER" id="PTHR10209">
    <property type="entry name" value="OXIDOREDUCTASE, 2OG-FE II OXYGENASE FAMILY PROTEIN"/>
    <property type="match status" value="1"/>
</dbReference>
<comment type="caution">
    <text evidence="7">The sequence shown here is derived from an EMBL/GenBank/DDBJ whole genome shotgun (WGS) entry which is preliminary data.</text>
</comment>
<name>A0AAP0P5Y0_9MAGN</name>
<protein>
    <recommendedName>
        <fullName evidence="6">Fe2OG dioxygenase domain-containing protein</fullName>
    </recommendedName>
</protein>
<dbReference type="PROSITE" id="PS51471">
    <property type="entry name" value="FE2OG_OXY"/>
    <property type="match status" value="1"/>
</dbReference>
<dbReference type="SUPFAM" id="SSF51197">
    <property type="entry name" value="Clavaminate synthase-like"/>
    <property type="match status" value="1"/>
</dbReference>
<evidence type="ECO:0000259" key="6">
    <source>
        <dbReference type="PROSITE" id="PS51471"/>
    </source>
</evidence>
<dbReference type="InterPro" id="IPR027443">
    <property type="entry name" value="IPNS-like_sf"/>
</dbReference>
<evidence type="ECO:0000256" key="5">
    <source>
        <dbReference type="RuleBase" id="RU003682"/>
    </source>
</evidence>
<dbReference type="AlphaFoldDB" id="A0AAP0P5Y0"/>
<keyword evidence="3 5" id="KW-0560">Oxidoreductase</keyword>
<feature type="domain" description="Fe2OG dioxygenase" evidence="6">
    <location>
        <begin position="254"/>
        <end position="346"/>
    </location>
</feature>
<organism evidence="7 8">
    <name type="scientific">Stephania cephalantha</name>
    <dbReference type="NCBI Taxonomy" id="152367"/>
    <lineage>
        <taxon>Eukaryota</taxon>
        <taxon>Viridiplantae</taxon>
        <taxon>Streptophyta</taxon>
        <taxon>Embryophyta</taxon>
        <taxon>Tracheophyta</taxon>
        <taxon>Spermatophyta</taxon>
        <taxon>Magnoliopsida</taxon>
        <taxon>Ranunculales</taxon>
        <taxon>Menispermaceae</taxon>
        <taxon>Menispermoideae</taxon>
        <taxon>Cissampelideae</taxon>
        <taxon>Stephania</taxon>
    </lineage>
</organism>
<dbReference type="GO" id="GO:0051213">
    <property type="term" value="F:dioxygenase activity"/>
    <property type="evidence" value="ECO:0007669"/>
    <property type="project" value="UniProtKB-ARBA"/>
</dbReference>
<evidence type="ECO:0000256" key="3">
    <source>
        <dbReference type="ARBA" id="ARBA00023002"/>
    </source>
</evidence>
<evidence type="ECO:0000256" key="1">
    <source>
        <dbReference type="ARBA" id="ARBA00008056"/>
    </source>
</evidence>
<dbReference type="InterPro" id="IPR026992">
    <property type="entry name" value="DIOX_N"/>
</dbReference>
<dbReference type="GO" id="GO:0046872">
    <property type="term" value="F:metal ion binding"/>
    <property type="evidence" value="ECO:0007669"/>
    <property type="project" value="UniProtKB-KW"/>
</dbReference>
<evidence type="ECO:0000313" key="7">
    <source>
        <dbReference type="EMBL" id="KAK9132277.1"/>
    </source>
</evidence>
<comment type="similarity">
    <text evidence="1 5">Belongs to the iron/ascorbate-dependent oxidoreductase family.</text>
</comment>
<evidence type="ECO:0000256" key="2">
    <source>
        <dbReference type="ARBA" id="ARBA00022723"/>
    </source>
</evidence>
<evidence type="ECO:0000256" key="4">
    <source>
        <dbReference type="ARBA" id="ARBA00023004"/>
    </source>
</evidence>
<dbReference type="FunFam" id="2.60.120.330:FF:000005">
    <property type="entry name" value="1-aminocyclopropane-1-carboxylate oxidase homolog 1"/>
    <property type="match status" value="1"/>
</dbReference>
<dbReference type="InterPro" id="IPR044861">
    <property type="entry name" value="IPNS-like_FE2OG_OXY"/>
</dbReference>
<dbReference type="Pfam" id="PF14226">
    <property type="entry name" value="DIOX_N"/>
    <property type="match status" value="1"/>
</dbReference>
<accession>A0AAP0P5Y0</accession>
<proteinExistence type="inferred from homology"/>
<keyword evidence="2 5" id="KW-0479">Metal-binding</keyword>
<reference evidence="7 8" key="1">
    <citation type="submission" date="2024-01" db="EMBL/GenBank/DDBJ databases">
        <title>Genome assemblies of Stephania.</title>
        <authorList>
            <person name="Yang L."/>
        </authorList>
    </citation>
    <scope>NUCLEOTIDE SEQUENCE [LARGE SCALE GENOMIC DNA]</scope>
    <source>
        <strain evidence="7">JXDWG</strain>
        <tissue evidence="7">Leaf</tissue>
    </source>
</reference>
<sequence>MGMDGLGESEIGELGRGLGDDWEELRKGKQMANTSIIQVLFDEIPPDYDRKQELKAFDDTKAGVRGLEEAGVTKIPRMFYTPPDGIDIRILNSSDDDKAFKIPVIDLGGINMGNNFARRKIVIDEVRHAAETWGFFQIVNHGILLNVIDEIFERVRRFSEEPKEERSKFYTRDFTKKVVYNCNFDLFQAPSANWRDTLSFMIAPDSVTLEELPPAFRDVVMEYSKHIMNLGIELSELISEALGLDRNHLKEIGCLEGLFLVFHYYPPCPQPELTLGASKHADNDFFTILLQDQIGGLQVLHQSQWIDIPPVRGGLLISNDRFKSSEHRVLANHVGPRMSAASFFTTNILPSTRIFGPIKELLSDENPPLYRETSVKEYALHFNKKGLDGTSALDHFRL</sequence>